<reference evidence="2" key="1">
    <citation type="submission" date="2019-08" db="EMBL/GenBank/DDBJ databases">
        <authorList>
            <person name="Kucharzyk K."/>
            <person name="Murdoch R.W."/>
            <person name="Higgins S."/>
            <person name="Loffler F."/>
        </authorList>
    </citation>
    <scope>NUCLEOTIDE SEQUENCE</scope>
</reference>
<name>A0A645AV85_9ZZZZ</name>
<feature type="compositionally biased region" description="Basic and acidic residues" evidence="1">
    <location>
        <begin position="22"/>
        <end position="33"/>
    </location>
</feature>
<accession>A0A645AV85</accession>
<gene>
    <name evidence="2" type="ORF">SDC9_103855</name>
</gene>
<protein>
    <submittedName>
        <fullName evidence="2">Uncharacterized protein</fullName>
    </submittedName>
</protein>
<comment type="caution">
    <text evidence="2">The sequence shown here is derived from an EMBL/GenBank/DDBJ whole genome shotgun (WGS) entry which is preliminary data.</text>
</comment>
<proteinExistence type="predicted"/>
<feature type="compositionally biased region" description="Basic and acidic residues" evidence="1">
    <location>
        <begin position="41"/>
        <end position="97"/>
    </location>
</feature>
<sequence length="139" mass="15712">MSPRLLRRPDAQELEDTGLLQHPDDDHHPHQQEDDIPVDAHLMRIEDLVARGDPGDDHRRRRHQNDQHLVDLLGRDHDERGDEDTQRQEGVHHDRTAFSRTGPSKLSAGHAGTETAAIGRAAMPHALRRMAGRPRPAGR</sequence>
<organism evidence="2">
    <name type="scientific">bioreactor metagenome</name>
    <dbReference type="NCBI Taxonomy" id="1076179"/>
    <lineage>
        <taxon>unclassified sequences</taxon>
        <taxon>metagenomes</taxon>
        <taxon>ecological metagenomes</taxon>
    </lineage>
</organism>
<evidence type="ECO:0000313" key="2">
    <source>
        <dbReference type="EMBL" id="MPM57037.1"/>
    </source>
</evidence>
<dbReference type="EMBL" id="VSSQ01016061">
    <property type="protein sequence ID" value="MPM57037.1"/>
    <property type="molecule type" value="Genomic_DNA"/>
</dbReference>
<feature type="region of interest" description="Disordered" evidence="1">
    <location>
        <begin position="1"/>
        <end position="139"/>
    </location>
</feature>
<evidence type="ECO:0000256" key="1">
    <source>
        <dbReference type="SAM" id="MobiDB-lite"/>
    </source>
</evidence>
<feature type="compositionally biased region" description="Basic residues" evidence="1">
    <location>
        <begin position="126"/>
        <end position="139"/>
    </location>
</feature>
<dbReference type="AlphaFoldDB" id="A0A645AV85"/>